<evidence type="ECO:0000256" key="1">
    <source>
        <dbReference type="ARBA" id="ARBA00001709"/>
    </source>
</evidence>
<dbReference type="InterPro" id="IPR029045">
    <property type="entry name" value="ClpP/crotonase-like_dom_sf"/>
</dbReference>
<dbReference type="GO" id="GO:0016829">
    <property type="term" value="F:lyase activity"/>
    <property type="evidence" value="ECO:0007669"/>
    <property type="project" value="UniProtKB-KW"/>
</dbReference>
<evidence type="ECO:0000256" key="2">
    <source>
        <dbReference type="ARBA" id="ARBA00011915"/>
    </source>
</evidence>
<dbReference type="PANTHER" id="PTHR43176:SF3">
    <property type="entry name" value="3-HYDROXYISOBUTYRYL-COA HYDROLASE, MITOCHONDRIAL"/>
    <property type="match status" value="1"/>
</dbReference>
<sequence>MSSGPTNDVRVERTGGIGRIVLDRPKAINALTHEMVLTIDATLRAWATDDGVGAVVLTGAGERGLCAGGDIRGIHADAQVGGAATRDFWRDEYHLNALIGRYPKPYVAVMDGLVMGGGVGVSGHASHRIVTERTRLGMPEVGIGLVPDVGGTWLLSRASGELGLYAALTGAVLGAGDALAMGFADWYLPTGKLPALMSALADLRVPAAELPEALGGLLQDLAEPEPEPELSAYRWWIDRCFEAPTAEEIVHRLATSGVSEAEDTAKTIGQKSPSCVKVALAAIRRARSHRSLSEALNQEYRVSLRCLAAPDLVEGIRAQVIDKDRTPRWNPAVLEQVDDATVEGYLAPLTDVAELGLEGER</sequence>
<dbReference type="RefSeq" id="WP_085910530.1">
    <property type="nucleotide sequence ID" value="NZ_AP018920.1"/>
</dbReference>
<dbReference type="Proteomes" id="UP000194360">
    <property type="component" value="Unassembled WGS sequence"/>
</dbReference>
<dbReference type="GO" id="GO:0003860">
    <property type="term" value="F:3-hydroxyisobutyryl-CoA hydrolase activity"/>
    <property type="evidence" value="ECO:0007669"/>
    <property type="project" value="UniProtKB-EC"/>
</dbReference>
<dbReference type="CDD" id="cd06558">
    <property type="entry name" value="crotonase-like"/>
    <property type="match status" value="1"/>
</dbReference>
<dbReference type="AlphaFoldDB" id="A0A1Y2N9B9"/>
<evidence type="ECO:0000313" key="5">
    <source>
        <dbReference type="EMBL" id="OSY44064.1"/>
    </source>
</evidence>
<dbReference type="EMBL" id="MIGB01000001">
    <property type="protein sequence ID" value="OSY44064.1"/>
    <property type="molecule type" value="Genomic_DNA"/>
</dbReference>
<dbReference type="Pfam" id="PF16113">
    <property type="entry name" value="ECH_2"/>
    <property type="match status" value="1"/>
</dbReference>
<dbReference type="NCBIfam" id="NF004127">
    <property type="entry name" value="PRK05617.1"/>
    <property type="match status" value="1"/>
</dbReference>
<dbReference type="PANTHER" id="PTHR43176">
    <property type="entry name" value="3-HYDROXYISOBUTYRYL-COA HYDROLASE-RELATED"/>
    <property type="match status" value="1"/>
</dbReference>
<keyword evidence="6" id="KW-1185">Reference proteome</keyword>
<keyword evidence="5" id="KW-0456">Lyase</keyword>
<comment type="caution">
    <text evidence="5">The sequence shown here is derived from an EMBL/GenBank/DDBJ whole genome shotgun (WGS) entry which is preliminary data.</text>
</comment>
<dbReference type="GO" id="GO:0006574">
    <property type="term" value="P:L-valine catabolic process"/>
    <property type="evidence" value="ECO:0007669"/>
    <property type="project" value="TreeGrafter"/>
</dbReference>
<dbReference type="Gene3D" id="3.90.226.10">
    <property type="entry name" value="2-enoyl-CoA Hydratase, Chain A, domain 1"/>
    <property type="match status" value="1"/>
</dbReference>
<dbReference type="InterPro" id="IPR032259">
    <property type="entry name" value="HIBYL-CoA-H"/>
</dbReference>
<gene>
    <name evidence="5" type="primary">echA8_1</name>
    <name evidence="5" type="ORF">BG845_00184</name>
</gene>
<accession>A0A1Y2N9B9</accession>
<dbReference type="SUPFAM" id="SSF52096">
    <property type="entry name" value="ClpP/crotonase"/>
    <property type="match status" value="1"/>
</dbReference>
<name>A0A1Y2N9B9_PSEAH</name>
<dbReference type="OrthoDB" id="9790967at2"/>
<keyword evidence="3" id="KW-0378">Hydrolase</keyword>
<organism evidence="5 6">
    <name type="scientific">Pseudonocardia autotrophica</name>
    <name type="common">Amycolata autotrophica</name>
    <name type="synonym">Nocardia autotrophica</name>
    <dbReference type="NCBI Taxonomy" id="2074"/>
    <lineage>
        <taxon>Bacteria</taxon>
        <taxon>Bacillati</taxon>
        <taxon>Actinomycetota</taxon>
        <taxon>Actinomycetes</taxon>
        <taxon>Pseudonocardiales</taxon>
        <taxon>Pseudonocardiaceae</taxon>
        <taxon>Pseudonocardia</taxon>
    </lineage>
</organism>
<dbReference type="STRING" id="2074.BG845_00184"/>
<dbReference type="GO" id="GO:0005829">
    <property type="term" value="C:cytosol"/>
    <property type="evidence" value="ECO:0007669"/>
    <property type="project" value="TreeGrafter"/>
</dbReference>
<comment type="catalytic activity">
    <reaction evidence="1">
        <text>3-hydroxy-2-methylpropanoyl-CoA + H2O = 3-hydroxy-2-methylpropanoate + CoA + H(+)</text>
        <dbReference type="Rhea" id="RHEA:20888"/>
        <dbReference type="ChEBI" id="CHEBI:11805"/>
        <dbReference type="ChEBI" id="CHEBI:15377"/>
        <dbReference type="ChEBI" id="CHEBI:15378"/>
        <dbReference type="ChEBI" id="CHEBI:57287"/>
        <dbReference type="ChEBI" id="CHEBI:57340"/>
        <dbReference type="EC" id="3.1.2.4"/>
    </reaction>
</comment>
<dbReference type="InterPro" id="IPR045004">
    <property type="entry name" value="ECH_dom"/>
</dbReference>
<reference evidence="5 6" key="1">
    <citation type="submission" date="2016-09" db="EMBL/GenBank/DDBJ databases">
        <title>Pseudonocardia autotrophica DSM535, a candidate organism with high potential of specific P450 cytochromes.</title>
        <authorList>
            <person name="Grumaz C."/>
            <person name="Vainshtein Y."/>
            <person name="Kirstahler P."/>
            <person name="Sohn K."/>
        </authorList>
    </citation>
    <scope>NUCLEOTIDE SEQUENCE [LARGE SCALE GENOMIC DNA]</scope>
    <source>
        <strain evidence="5 6">DSM 535</strain>
    </source>
</reference>
<proteinExistence type="predicted"/>
<protein>
    <recommendedName>
        <fullName evidence="2">3-hydroxyisobutyryl-CoA hydrolase</fullName>
        <ecNumber evidence="2">3.1.2.4</ecNumber>
    </recommendedName>
</protein>
<evidence type="ECO:0000313" key="6">
    <source>
        <dbReference type="Proteomes" id="UP000194360"/>
    </source>
</evidence>
<evidence type="ECO:0000256" key="3">
    <source>
        <dbReference type="ARBA" id="ARBA00022801"/>
    </source>
</evidence>
<evidence type="ECO:0000259" key="4">
    <source>
        <dbReference type="Pfam" id="PF16113"/>
    </source>
</evidence>
<feature type="domain" description="Enoyl-CoA hydratase/isomerase" evidence="4">
    <location>
        <begin position="17"/>
        <end position="345"/>
    </location>
</feature>
<dbReference type="EC" id="3.1.2.4" evidence="2"/>